<dbReference type="Gene3D" id="1.10.8.140">
    <property type="entry name" value="PDCD5-like"/>
    <property type="match status" value="1"/>
</dbReference>
<evidence type="ECO:0008006" key="5">
    <source>
        <dbReference type="Google" id="ProtNLM"/>
    </source>
</evidence>
<sequence>MADADLEEACLSTLACIRQARLAQLKQQSGANDDSSEQEQKQDAEAAARQNILNQILTPDAADRLGRIRLVKASRANDVEARLISLARSGQIRQKVTETELKGFLEKVAESEEKQKGGKIEVVRRGGGSWDDDDDLEALLDD</sequence>
<dbReference type="OrthoDB" id="10252486at2759"/>
<reference evidence="3" key="1">
    <citation type="journal article" date="2020" name="Stud. Mycol.">
        <title>101 Dothideomycetes genomes: a test case for predicting lifestyles and emergence of pathogens.</title>
        <authorList>
            <person name="Haridas S."/>
            <person name="Albert R."/>
            <person name="Binder M."/>
            <person name="Bloem J."/>
            <person name="Labutti K."/>
            <person name="Salamov A."/>
            <person name="Andreopoulos B."/>
            <person name="Baker S."/>
            <person name="Barry K."/>
            <person name="Bills G."/>
            <person name="Bluhm B."/>
            <person name="Cannon C."/>
            <person name="Castanera R."/>
            <person name="Culley D."/>
            <person name="Daum C."/>
            <person name="Ezra D."/>
            <person name="Gonzalez J."/>
            <person name="Henrissat B."/>
            <person name="Kuo A."/>
            <person name="Liang C."/>
            <person name="Lipzen A."/>
            <person name="Lutzoni F."/>
            <person name="Magnuson J."/>
            <person name="Mondo S."/>
            <person name="Nolan M."/>
            <person name="Ohm R."/>
            <person name="Pangilinan J."/>
            <person name="Park H.-J."/>
            <person name="Ramirez L."/>
            <person name="Alfaro M."/>
            <person name="Sun H."/>
            <person name="Tritt A."/>
            <person name="Yoshinaga Y."/>
            <person name="Zwiers L.-H."/>
            <person name="Turgeon B."/>
            <person name="Goodwin S."/>
            <person name="Spatafora J."/>
            <person name="Crous P."/>
            <person name="Grigoriev I."/>
        </authorList>
    </citation>
    <scope>NUCLEOTIDE SEQUENCE</scope>
    <source>
        <strain evidence="3">CBS 115976</strain>
    </source>
</reference>
<dbReference type="PIRSF" id="PIRSF015730">
    <property type="entry name" value="TFAR19"/>
    <property type="match status" value="1"/>
</dbReference>
<dbReference type="PANTHER" id="PTHR10840:SF0">
    <property type="entry name" value="PROGRAMMED CELL DEATH PROTEIN 5"/>
    <property type="match status" value="1"/>
</dbReference>
<dbReference type="EMBL" id="MU004230">
    <property type="protein sequence ID" value="KAF2674399.1"/>
    <property type="molecule type" value="Genomic_DNA"/>
</dbReference>
<proteinExistence type="inferred from homology"/>
<evidence type="ECO:0000256" key="1">
    <source>
        <dbReference type="ARBA" id="ARBA00010490"/>
    </source>
</evidence>
<dbReference type="PANTHER" id="PTHR10840">
    <property type="entry name" value="PROGRAMMED CELL DEATH PROTEIN 5"/>
    <property type="match status" value="1"/>
</dbReference>
<evidence type="ECO:0000313" key="4">
    <source>
        <dbReference type="Proteomes" id="UP000799302"/>
    </source>
</evidence>
<dbReference type="InterPro" id="IPR002836">
    <property type="entry name" value="PDCD5-like"/>
</dbReference>
<dbReference type="Proteomes" id="UP000799302">
    <property type="component" value="Unassembled WGS sequence"/>
</dbReference>
<dbReference type="InterPro" id="IPR036883">
    <property type="entry name" value="PDCD5-like_sf"/>
</dbReference>
<evidence type="ECO:0000256" key="2">
    <source>
        <dbReference type="SAM" id="MobiDB-lite"/>
    </source>
</evidence>
<gene>
    <name evidence="3" type="ORF">BT63DRAFT_449391</name>
</gene>
<dbReference type="GO" id="GO:0005829">
    <property type="term" value="C:cytosol"/>
    <property type="evidence" value="ECO:0007669"/>
    <property type="project" value="TreeGrafter"/>
</dbReference>
<evidence type="ECO:0000313" key="3">
    <source>
        <dbReference type="EMBL" id="KAF2674399.1"/>
    </source>
</evidence>
<organism evidence="3 4">
    <name type="scientific">Microthyrium microscopicum</name>
    <dbReference type="NCBI Taxonomy" id="703497"/>
    <lineage>
        <taxon>Eukaryota</taxon>
        <taxon>Fungi</taxon>
        <taxon>Dikarya</taxon>
        <taxon>Ascomycota</taxon>
        <taxon>Pezizomycotina</taxon>
        <taxon>Dothideomycetes</taxon>
        <taxon>Dothideomycetes incertae sedis</taxon>
        <taxon>Microthyriales</taxon>
        <taxon>Microthyriaceae</taxon>
        <taxon>Microthyrium</taxon>
    </lineage>
</organism>
<comment type="similarity">
    <text evidence="1">Belongs to the PDCD5 family.</text>
</comment>
<dbReference type="SUPFAM" id="SSF46950">
    <property type="entry name" value="Double-stranded DNA-binding domain"/>
    <property type="match status" value="1"/>
</dbReference>
<dbReference type="AlphaFoldDB" id="A0A6A6UQ32"/>
<accession>A0A6A6UQ32</accession>
<dbReference type="GO" id="GO:0003677">
    <property type="term" value="F:DNA binding"/>
    <property type="evidence" value="ECO:0007669"/>
    <property type="project" value="InterPro"/>
</dbReference>
<dbReference type="Pfam" id="PF01984">
    <property type="entry name" value="dsDNA_bind"/>
    <property type="match status" value="1"/>
</dbReference>
<dbReference type="GO" id="GO:0005634">
    <property type="term" value="C:nucleus"/>
    <property type="evidence" value="ECO:0007669"/>
    <property type="project" value="TreeGrafter"/>
</dbReference>
<feature type="region of interest" description="Disordered" evidence="2">
    <location>
        <begin position="26"/>
        <end position="47"/>
    </location>
</feature>
<keyword evidence="4" id="KW-1185">Reference proteome</keyword>
<protein>
    <recommendedName>
        <fullName evidence="5">DNA-binding TFAR19-related protein</fullName>
    </recommendedName>
</protein>
<name>A0A6A6UQ32_9PEZI</name>